<name>A0A2M4CC13_9DIPT</name>
<dbReference type="EMBL" id="GGFJ01013703">
    <property type="protein sequence ID" value="MBW62844.1"/>
    <property type="molecule type" value="Transcribed_RNA"/>
</dbReference>
<sequence>MRVRARPPFSCSLSCWSLSLPFFHRHQATHLKSHGSGGGSSASRVHHLFVPFTSHSVDGTTTLCSLERRARARAGWNF</sequence>
<protein>
    <submittedName>
        <fullName evidence="1">Putative secreted protein</fullName>
    </submittedName>
</protein>
<evidence type="ECO:0000313" key="1">
    <source>
        <dbReference type="EMBL" id="MBW62844.1"/>
    </source>
</evidence>
<organism evidence="1">
    <name type="scientific">Anopheles marajoara</name>
    <dbReference type="NCBI Taxonomy" id="58244"/>
    <lineage>
        <taxon>Eukaryota</taxon>
        <taxon>Metazoa</taxon>
        <taxon>Ecdysozoa</taxon>
        <taxon>Arthropoda</taxon>
        <taxon>Hexapoda</taxon>
        <taxon>Insecta</taxon>
        <taxon>Pterygota</taxon>
        <taxon>Neoptera</taxon>
        <taxon>Endopterygota</taxon>
        <taxon>Diptera</taxon>
        <taxon>Nematocera</taxon>
        <taxon>Culicoidea</taxon>
        <taxon>Culicidae</taxon>
        <taxon>Anophelinae</taxon>
        <taxon>Anopheles</taxon>
    </lineage>
</organism>
<accession>A0A2M4CC13</accession>
<proteinExistence type="predicted"/>
<reference evidence="1" key="1">
    <citation type="submission" date="2018-01" db="EMBL/GenBank/DDBJ databases">
        <title>An insight into the sialome of Amazonian anophelines.</title>
        <authorList>
            <person name="Ribeiro J.M."/>
            <person name="Scarpassa V."/>
            <person name="Calvo E."/>
        </authorList>
    </citation>
    <scope>NUCLEOTIDE SEQUENCE</scope>
    <source>
        <tissue evidence="1">Salivary glands</tissue>
    </source>
</reference>
<dbReference type="AlphaFoldDB" id="A0A2M4CC13"/>